<organism evidence="2 3">
    <name type="scientific">Gallibacterium anatis (strain UMN179)</name>
    <name type="common">Pasteurella anatis</name>
    <dbReference type="NCBI Taxonomy" id="1005058"/>
    <lineage>
        <taxon>Bacteria</taxon>
        <taxon>Pseudomonadati</taxon>
        <taxon>Pseudomonadota</taxon>
        <taxon>Gammaproteobacteria</taxon>
        <taxon>Pasteurellales</taxon>
        <taxon>Pasteurellaceae</taxon>
        <taxon>Gallibacterium</taxon>
    </lineage>
</organism>
<keyword evidence="1" id="KW-0472">Membrane</keyword>
<dbReference type="EMBL" id="CP002667">
    <property type="protein sequence ID" value="AEC17627.1"/>
    <property type="molecule type" value="Genomic_DNA"/>
</dbReference>
<dbReference type="KEGG" id="gan:UMN179_01610"/>
<gene>
    <name evidence="2" type="ordered locus">UMN179_01610</name>
</gene>
<sequence>MKYFFGSVCIVAAAYLLGAGNSYWGWFLFAAFWAVCW</sequence>
<evidence type="ECO:0000313" key="2">
    <source>
        <dbReference type="EMBL" id="AEC17627.1"/>
    </source>
</evidence>
<dbReference type="STRING" id="1005058.UMN179_01610"/>
<dbReference type="HOGENOM" id="CLU_3344015_0_0_6"/>
<keyword evidence="1" id="KW-0812">Transmembrane</keyword>
<reference evidence="2 3" key="1">
    <citation type="journal article" date="2011" name="J. Bacteriol.">
        <title>Complete genome sequence of Gallibacterium anatis strain UMN179, isolated from a laying hen with peritonitis.</title>
        <authorList>
            <person name="Johnson T.J."/>
            <person name="Fernandez-Alarcon C."/>
            <person name="Bojesen A.M."/>
            <person name="Nolan L.K."/>
            <person name="Trampel D.W."/>
            <person name="Seemann T."/>
        </authorList>
    </citation>
    <scope>NUCLEOTIDE SEQUENCE [LARGE SCALE GENOMIC DNA]</scope>
    <source>
        <strain evidence="2 3">UMN179</strain>
    </source>
</reference>
<dbReference type="AlphaFoldDB" id="F4HC66"/>
<evidence type="ECO:0000256" key="1">
    <source>
        <dbReference type="SAM" id="Phobius"/>
    </source>
</evidence>
<name>F4HC66_GALAU</name>
<evidence type="ECO:0000313" key="3">
    <source>
        <dbReference type="Proteomes" id="UP000006908"/>
    </source>
</evidence>
<protein>
    <submittedName>
        <fullName evidence="2">Uncharacterized protein</fullName>
    </submittedName>
</protein>
<dbReference type="Proteomes" id="UP000006908">
    <property type="component" value="Chromosome"/>
</dbReference>
<keyword evidence="1" id="KW-1133">Transmembrane helix</keyword>
<proteinExistence type="predicted"/>
<feature type="transmembrane region" description="Helical" evidence="1">
    <location>
        <begin position="12"/>
        <end position="35"/>
    </location>
</feature>
<accession>F4HC66</accession>